<accession>A0A6B2L4B2</accession>
<dbReference type="AlphaFoldDB" id="A0A6B2L4B2"/>
<feature type="domain" description="ABC transporter" evidence="11">
    <location>
        <begin position="126"/>
        <end position="356"/>
    </location>
</feature>
<comment type="subcellular location">
    <subcellularLocation>
        <location evidence="1">Membrane</location>
        <topology evidence="1">Multi-pass membrane protein</topology>
    </subcellularLocation>
</comment>
<evidence type="ECO:0000256" key="4">
    <source>
        <dbReference type="ARBA" id="ARBA00022692"/>
    </source>
</evidence>
<dbReference type="InterPro" id="IPR003593">
    <property type="entry name" value="AAA+_ATPase"/>
</dbReference>
<keyword evidence="7" id="KW-0067">ATP-binding</keyword>
<dbReference type="GO" id="GO:0140359">
    <property type="term" value="F:ABC-type transporter activity"/>
    <property type="evidence" value="ECO:0007669"/>
    <property type="project" value="InterPro"/>
</dbReference>
<keyword evidence="8 10" id="KW-1133">Transmembrane helix</keyword>
<keyword evidence="9 10" id="KW-0472">Membrane</keyword>
<dbReference type="GO" id="GO:0016020">
    <property type="term" value="C:membrane"/>
    <property type="evidence" value="ECO:0007669"/>
    <property type="project" value="UniProtKB-SubCell"/>
</dbReference>
<keyword evidence="4 10" id="KW-0812">Transmembrane</keyword>
<name>A0A6B2L4B2_9EUKA</name>
<dbReference type="InterPro" id="IPR003439">
    <property type="entry name" value="ABC_transporter-like_ATP-bd"/>
</dbReference>
<dbReference type="InterPro" id="IPR027417">
    <property type="entry name" value="P-loop_NTPase"/>
</dbReference>
<dbReference type="PROSITE" id="PS00211">
    <property type="entry name" value="ABC_TRANSPORTER_1"/>
    <property type="match status" value="1"/>
</dbReference>
<dbReference type="PROSITE" id="PS50893">
    <property type="entry name" value="ABC_TRANSPORTER_2"/>
    <property type="match status" value="1"/>
</dbReference>
<evidence type="ECO:0000256" key="1">
    <source>
        <dbReference type="ARBA" id="ARBA00004141"/>
    </source>
</evidence>
<dbReference type="FunFam" id="3.40.50.300:FF:000665">
    <property type="entry name" value="ABC transporter A family member 2"/>
    <property type="match status" value="1"/>
</dbReference>
<sequence length="442" mass="50108">MVWAQFGFTRGVFLMNYACSTSYACYSHVQLVPGDELLTCIISLFICGVVYFILYLYFDAVLPQEYGVPKHPLFFLKPLWDCCCKKQDINDAEHSFLIDSNLEEDDDVANIRSLVKKRKFSDEDPLVLDELRKVYADGKIAVKNFCLDVKKNTCFGLLGENGAGKTTTISMLTGMFPPTSGTALVGSYDITSEIEMVQLVIGLCPQFDILWDDLTCLEHMLFYSRIKGIDPNEEMDHAKQILREVGLYDARHRNAVNLSGGMRRRLSLAISLVGKSRITFLDEPTTGLDPASRRHIWTIIARGKRDRAIILTTHSMDEAETLCNNIGIMAHGALRCIGSAQHLKSRFGEGYLLTLSYQIENKKSATKFIKSQFQGAVRTARFRGTDQYKIPNCKVSQVFLIMENEYEKVGIKDWSISQMGLESIFQRIVKETNEKENKVEEQ</sequence>
<comment type="similarity">
    <text evidence="2">Belongs to the ABC transporter superfamily. ABCA family.</text>
</comment>
<dbReference type="Pfam" id="PF23321">
    <property type="entry name" value="R1_ABCA1"/>
    <property type="match status" value="1"/>
</dbReference>
<evidence type="ECO:0000256" key="5">
    <source>
        <dbReference type="ARBA" id="ARBA00022737"/>
    </source>
</evidence>
<keyword evidence="5" id="KW-0677">Repeat</keyword>
<dbReference type="Pfam" id="PF00005">
    <property type="entry name" value="ABC_tran"/>
    <property type="match status" value="1"/>
</dbReference>
<evidence type="ECO:0000256" key="8">
    <source>
        <dbReference type="ARBA" id="ARBA00022989"/>
    </source>
</evidence>
<dbReference type="GO" id="GO:0005319">
    <property type="term" value="F:lipid transporter activity"/>
    <property type="evidence" value="ECO:0007669"/>
    <property type="project" value="TreeGrafter"/>
</dbReference>
<evidence type="ECO:0000259" key="11">
    <source>
        <dbReference type="PROSITE" id="PS50893"/>
    </source>
</evidence>
<dbReference type="SUPFAM" id="SSF52540">
    <property type="entry name" value="P-loop containing nucleoside triphosphate hydrolases"/>
    <property type="match status" value="1"/>
</dbReference>
<evidence type="ECO:0000256" key="2">
    <source>
        <dbReference type="ARBA" id="ARBA00008869"/>
    </source>
</evidence>
<dbReference type="InterPro" id="IPR056264">
    <property type="entry name" value="R2_ABCA1-4-like"/>
</dbReference>
<feature type="transmembrane region" description="Helical" evidence="10">
    <location>
        <begin position="37"/>
        <end position="58"/>
    </location>
</feature>
<organism evidence="12">
    <name type="scientific">Arcella intermedia</name>
    <dbReference type="NCBI Taxonomy" id="1963864"/>
    <lineage>
        <taxon>Eukaryota</taxon>
        <taxon>Amoebozoa</taxon>
        <taxon>Tubulinea</taxon>
        <taxon>Elardia</taxon>
        <taxon>Arcellinida</taxon>
        <taxon>Sphaerothecina</taxon>
        <taxon>Arcellidae</taxon>
        <taxon>Arcella</taxon>
    </lineage>
</organism>
<evidence type="ECO:0000256" key="10">
    <source>
        <dbReference type="SAM" id="Phobius"/>
    </source>
</evidence>
<evidence type="ECO:0000256" key="9">
    <source>
        <dbReference type="ARBA" id="ARBA00023136"/>
    </source>
</evidence>
<keyword evidence="3" id="KW-0813">Transport</keyword>
<dbReference type="SMART" id="SM00382">
    <property type="entry name" value="AAA"/>
    <property type="match status" value="1"/>
</dbReference>
<dbReference type="GO" id="GO:0016887">
    <property type="term" value="F:ATP hydrolysis activity"/>
    <property type="evidence" value="ECO:0007669"/>
    <property type="project" value="InterPro"/>
</dbReference>
<evidence type="ECO:0000256" key="7">
    <source>
        <dbReference type="ARBA" id="ARBA00022840"/>
    </source>
</evidence>
<protein>
    <recommendedName>
        <fullName evidence="11">ABC transporter domain-containing protein</fullName>
    </recommendedName>
</protein>
<dbReference type="CDD" id="cd03263">
    <property type="entry name" value="ABC_subfamily_A"/>
    <property type="match status" value="1"/>
</dbReference>
<dbReference type="PANTHER" id="PTHR19229:SF36">
    <property type="entry name" value="ATP-BINDING CASSETTE SUB-FAMILY A MEMBER 2"/>
    <property type="match status" value="1"/>
</dbReference>
<evidence type="ECO:0000256" key="3">
    <source>
        <dbReference type="ARBA" id="ARBA00022448"/>
    </source>
</evidence>
<dbReference type="InterPro" id="IPR017871">
    <property type="entry name" value="ABC_transporter-like_CS"/>
</dbReference>
<evidence type="ECO:0000313" key="12">
    <source>
        <dbReference type="EMBL" id="NDV31761.1"/>
    </source>
</evidence>
<keyword evidence="6" id="KW-0547">Nucleotide-binding</keyword>
<dbReference type="EMBL" id="GIBP01002792">
    <property type="protein sequence ID" value="NDV31761.1"/>
    <property type="molecule type" value="Transcribed_RNA"/>
</dbReference>
<reference evidence="12" key="1">
    <citation type="journal article" date="2020" name="J. Eukaryot. Microbiol.">
        <title>De novo Sequencing, Assembly and Annotation of the Transcriptome for the Free-Living Testate Amoeba Arcella intermedia.</title>
        <authorList>
            <person name="Ribeiro G.M."/>
            <person name="Porfirio-Sousa A.L."/>
            <person name="Maurer-Alcala X.X."/>
            <person name="Katz L.A."/>
            <person name="Lahr D.J.G."/>
        </authorList>
    </citation>
    <scope>NUCLEOTIDE SEQUENCE</scope>
</reference>
<proteinExistence type="inferred from homology"/>
<dbReference type="PANTHER" id="PTHR19229">
    <property type="entry name" value="ATP-BINDING CASSETTE TRANSPORTER SUBFAMILY A ABCA"/>
    <property type="match status" value="1"/>
</dbReference>
<dbReference type="InterPro" id="IPR026082">
    <property type="entry name" value="ABCA"/>
</dbReference>
<dbReference type="GO" id="GO:0005524">
    <property type="term" value="F:ATP binding"/>
    <property type="evidence" value="ECO:0007669"/>
    <property type="project" value="UniProtKB-KW"/>
</dbReference>
<dbReference type="Gene3D" id="3.40.50.300">
    <property type="entry name" value="P-loop containing nucleotide triphosphate hydrolases"/>
    <property type="match status" value="1"/>
</dbReference>
<evidence type="ECO:0000256" key="6">
    <source>
        <dbReference type="ARBA" id="ARBA00022741"/>
    </source>
</evidence>